<dbReference type="EMBL" id="BKCP01004938">
    <property type="protein sequence ID" value="GER34685.1"/>
    <property type="molecule type" value="Genomic_DNA"/>
</dbReference>
<proteinExistence type="predicted"/>
<reference evidence="3" key="1">
    <citation type="journal article" date="2019" name="Curr. Biol.">
        <title>Genome Sequence of Striga asiatica Provides Insight into the Evolution of Plant Parasitism.</title>
        <authorList>
            <person name="Yoshida S."/>
            <person name="Kim S."/>
            <person name="Wafula E.K."/>
            <person name="Tanskanen J."/>
            <person name="Kim Y.M."/>
            <person name="Honaas L."/>
            <person name="Yang Z."/>
            <person name="Spallek T."/>
            <person name="Conn C.E."/>
            <person name="Ichihashi Y."/>
            <person name="Cheong K."/>
            <person name="Cui S."/>
            <person name="Der J.P."/>
            <person name="Gundlach H."/>
            <person name="Jiao Y."/>
            <person name="Hori C."/>
            <person name="Ishida J.K."/>
            <person name="Kasahara H."/>
            <person name="Kiba T."/>
            <person name="Kim M.S."/>
            <person name="Koo N."/>
            <person name="Laohavisit A."/>
            <person name="Lee Y.H."/>
            <person name="Lumba S."/>
            <person name="McCourt P."/>
            <person name="Mortimer J.C."/>
            <person name="Mutuku J.M."/>
            <person name="Nomura T."/>
            <person name="Sasaki-Sekimoto Y."/>
            <person name="Seto Y."/>
            <person name="Wang Y."/>
            <person name="Wakatake T."/>
            <person name="Sakakibara H."/>
            <person name="Demura T."/>
            <person name="Yamaguchi S."/>
            <person name="Yoneyama K."/>
            <person name="Manabe R.I."/>
            <person name="Nelson D.C."/>
            <person name="Schulman A.H."/>
            <person name="Timko M.P."/>
            <person name="dePamphilis C.W."/>
            <person name="Choi D."/>
            <person name="Shirasu K."/>
        </authorList>
    </citation>
    <scope>NUCLEOTIDE SEQUENCE [LARGE SCALE GENOMIC DNA]</scope>
    <source>
        <strain evidence="3">cv. UVA1</strain>
    </source>
</reference>
<feature type="region of interest" description="Disordered" evidence="1">
    <location>
        <begin position="57"/>
        <end position="86"/>
    </location>
</feature>
<gene>
    <name evidence="2" type="ORF">STAS_10928</name>
</gene>
<accession>A0A5A7PP37</accession>
<feature type="compositionally biased region" description="Polar residues" evidence="1">
    <location>
        <begin position="66"/>
        <end position="75"/>
    </location>
</feature>
<protein>
    <submittedName>
        <fullName evidence="2">Effector of transcription2</fullName>
    </submittedName>
</protein>
<evidence type="ECO:0000256" key="1">
    <source>
        <dbReference type="SAM" id="MobiDB-lite"/>
    </source>
</evidence>
<organism evidence="2 3">
    <name type="scientific">Striga asiatica</name>
    <name type="common">Asiatic witchweed</name>
    <name type="synonym">Buchnera asiatica</name>
    <dbReference type="NCBI Taxonomy" id="4170"/>
    <lineage>
        <taxon>Eukaryota</taxon>
        <taxon>Viridiplantae</taxon>
        <taxon>Streptophyta</taxon>
        <taxon>Embryophyta</taxon>
        <taxon>Tracheophyta</taxon>
        <taxon>Spermatophyta</taxon>
        <taxon>Magnoliopsida</taxon>
        <taxon>eudicotyledons</taxon>
        <taxon>Gunneridae</taxon>
        <taxon>Pentapetalae</taxon>
        <taxon>asterids</taxon>
        <taxon>lamiids</taxon>
        <taxon>Lamiales</taxon>
        <taxon>Orobanchaceae</taxon>
        <taxon>Buchnereae</taxon>
        <taxon>Striga</taxon>
    </lineage>
</organism>
<feature type="compositionally biased region" description="Low complexity" evidence="1">
    <location>
        <begin position="76"/>
        <end position="86"/>
    </location>
</feature>
<dbReference type="Proteomes" id="UP000325081">
    <property type="component" value="Unassembled WGS sequence"/>
</dbReference>
<evidence type="ECO:0000313" key="2">
    <source>
        <dbReference type="EMBL" id="GER34685.1"/>
    </source>
</evidence>
<sequence length="116" mass="12581">MATGPALVESLLDAPFRLFWSPMGKEATGGFPSRPSPSAGGVASCHFLAQLRESAESTEARPCAPFSSSWRSCSTAPRRPLARRAGPLDCGMQQRLKAKETEIKKIMCVEKIEKLD</sequence>
<name>A0A5A7PP37_STRAF</name>
<keyword evidence="3" id="KW-1185">Reference proteome</keyword>
<evidence type="ECO:0000313" key="3">
    <source>
        <dbReference type="Proteomes" id="UP000325081"/>
    </source>
</evidence>
<dbReference type="AlphaFoldDB" id="A0A5A7PP37"/>
<comment type="caution">
    <text evidence="2">The sequence shown here is derived from an EMBL/GenBank/DDBJ whole genome shotgun (WGS) entry which is preliminary data.</text>
</comment>